<dbReference type="Gene3D" id="3.90.1300.10">
    <property type="entry name" value="Amidase signature (AS) domain"/>
    <property type="match status" value="1"/>
</dbReference>
<reference evidence="5" key="1">
    <citation type="submission" date="2025-08" db="UniProtKB">
        <authorList>
            <consortium name="RefSeq"/>
        </authorList>
    </citation>
    <scope>IDENTIFICATION</scope>
    <source>
        <tissue evidence="5">Total insect</tissue>
    </source>
</reference>
<feature type="domain" description="Amidase" evidence="3">
    <location>
        <begin position="160"/>
        <end position="598"/>
    </location>
</feature>
<gene>
    <name evidence="5" type="primary">LOC117648770</name>
</gene>
<keyword evidence="2" id="KW-0472">Membrane</keyword>
<evidence type="ECO:0000256" key="1">
    <source>
        <dbReference type="SAM" id="MobiDB-lite"/>
    </source>
</evidence>
<feature type="compositionally biased region" description="Pro residues" evidence="1">
    <location>
        <begin position="59"/>
        <end position="75"/>
    </location>
</feature>
<feature type="compositionally biased region" description="Polar residues" evidence="1">
    <location>
        <begin position="83"/>
        <end position="92"/>
    </location>
</feature>
<dbReference type="PANTHER" id="PTHR43372:SF3">
    <property type="entry name" value="AT07710P-RELATED"/>
    <property type="match status" value="1"/>
</dbReference>
<evidence type="ECO:0000313" key="4">
    <source>
        <dbReference type="Proteomes" id="UP000515158"/>
    </source>
</evidence>
<feature type="region of interest" description="Disordered" evidence="1">
    <location>
        <begin position="14"/>
        <end position="92"/>
    </location>
</feature>
<dbReference type="InterPro" id="IPR052739">
    <property type="entry name" value="FAAH2"/>
</dbReference>
<evidence type="ECO:0000256" key="2">
    <source>
        <dbReference type="SAM" id="Phobius"/>
    </source>
</evidence>
<name>A0A6P8Z9G5_THRPL</name>
<keyword evidence="4" id="KW-1185">Reference proteome</keyword>
<keyword evidence="2" id="KW-0812">Transmembrane</keyword>
<dbReference type="AlphaFoldDB" id="A0A6P8Z9G5"/>
<evidence type="ECO:0000313" key="5">
    <source>
        <dbReference type="RefSeq" id="XP_034247255.1"/>
    </source>
</evidence>
<dbReference type="GO" id="GO:0012505">
    <property type="term" value="C:endomembrane system"/>
    <property type="evidence" value="ECO:0007669"/>
    <property type="project" value="TreeGrafter"/>
</dbReference>
<dbReference type="InterPro" id="IPR023631">
    <property type="entry name" value="Amidase_dom"/>
</dbReference>
<dbReference type="FunCoup" id="A0A6P8Z9G5">
    <property type="interactions" value="5"/>
</dbReference>
<sequence length="620" mass="66701">MLVSAPVVLAGAIHSASGTGGSGGPAVQMAEDPEERSSLLGAAPPAAGENLPGTVAADCPPPPRAPPRPRTPPPRTTAESAGPEQQCSAGTRNTFTARWQRWLVRGFVALVGVLVVRPFTYLTYLATPRKRLPPIDNPILTMQAQDIARAVRTRKLRAEDVVTAFVDRINAVNPVVNAVVDQRFTDALRDAKDIDARLDAGDESLKDLPLLGVPITVKESIAVKGMSFRGGMPCREGEERCADADAETVARLRAAGAVPLCVTNTPEACLWWESFNDYTGSTRNPYDSRLTAGGSSGGEGALLGSAASVLGVGSDVAGSCRLPAYFCCVAGHKPTPGVVPWLGHAPECDDPKWPDFFTQAPMARYVADLPLALKVLAGDKAAELRLDEKVDLKSVRVLYIESEPPTSVSDAVTGEVRACMTRAVQHLRAQGLDVQPLKLAGLEDAFFSGALLMLQLRRVRTVHFDPQRPDSLHLAWSELFRFLTCRSKCTLHSVVAGVLFYLARFTPQSVLRKADAHRTLLLARLQAALGQDAVLLYPSMPAPAHRIGLFWRRLLNTSYFMIFNLLGMPVTQVPFGLGTTSGLPVGLQVAANRYQDRLSLSVARELETAFGGWVPPHCKA</sequence>
<dbReference type="OrthoDB" id="6428749at2759"/>
<dbReference type="InParanoid" id="A0A6P8Z9G5"/>
<dbReference type="InterPro" id="IPR036928">
    <property type="entry name" value="AS_sf"/>
</dbReference>
<dbReference type="GeneID" id="117648770"/>
<dbReference type="PANTHER" id="PTHR43372">
    <property type="entry name" value="FATTY-ACID AMIDE HYDROLASE"/>
    <property type="match status" value="1"/>
</dbReference>
<organism evidence="5">
    <name type="scientific">Thrips palmi</name>
    <name type="common">Melon thrips</name>
    <dbReference type="NCBI Taxonomy" id="161013"/>
    <lineage>
        <taxon>Eukaryota</taxon>
        <taxon>Metazoa</taxon>
        <taxon>Ecdysozoa</taxon>
        <taxon>Arthropoda</taxon>
        <taxon>Hexapoda</taxon>
        <taxon>Insecta</taxon>
        <taxon>Pterygota</taxon>
        <taxon>Neoptera</taxon>
        <taxon>Paraneoptera</taxon>
        <taxon>Thysanoptera</taxon>
        <taxon>Terebrantia</taxon>
        <taxon>Thripoidea</taxon>
        <taxon>Thripidae</taxon>
        <taxon>Thrips</taxon>
    </lineage>
</organism>
<keyword evidence="2" id="KW-1133">Transmembrane helix</keyword>
<dbReference type="Pfam" id="PF01425">
    <property type="entry name" value="Amidase"/>
    <property type="match status" value="1"/>
</dbReference>
<dbReference type="SUPFAM" id="SSF75304">
    <property type="entry name" value="Amidase signature (AS) enzymes"/>
    <property type="match status" value="1"/>
</dbReference>
<proteinExistence type="predicted"/>
<dbReference type="RefSeq" id="XP_034247255.1">
    <property type="nucleotide sequence ID" value="XM_034391364.1"/>
</dbReference>
<protein>
    <submittedName>
        <fullName evidence="5">Fatty-acid amide hydrolase 2-A-like isoform X1</fullName>
    </submittedName>
</protein>
<feature type="transmembrane region" description="Helical" evidence="2">
    <location>
        <begin position="102"/>
        <end position="124"/>
    </location>
</feature>
<dbReference type="Proteomes" id="UP000515158">
    <property type="component" value="Unplaced"/>
</dbReference>
<evidence type="ECO:0000259" key="3">
    <source>
        <dbReference type="Pfam" id="PF01425"/>
    </source>
</evidence>
<dbReference type="KEGG" id="tpal:117648770"/>
<accession>A0A6P8Z9G5</accession>